<name>V5HQ67_9VIBR</name>
<keyword evidence="2" id="KW-1185">Reference proteome</keyword>
<dbReference type="AlphaFoldDB" id="V5HQ67"/>
<comment type="caution">
    <text evidence="1">The sequence shown here is derived from an EMBL/GenBank/DDBJ whole genome shotgun (WGS) entry which is preliminary data.</text>
</comment>
<dbReference type="RefSeq" id="WP_023405676.1">
    <property type="nucleotide sequence ID" value="NZ_BAUJ01000090.1"/>
</dbReference>
<evidence type="ECO:0000313" key="2">
    <source>
        <dbReference type="Proteomes" id="UP000017800"/>
    </source>
</evidence>
<dbReference type="eggNOG" id="ENOG50339TV">
    <property type="taxonomic scope" value="Bacteria"/>
</dbReference>
<reference evidence="1 2" key="2">
    <citation type="submission" date="2013-11" db="EMBL/GenBank/DDBJ databases">
        <title>Whole genome shotgun sequence of Vibrio halioticoli NBRC 102217.</title>
        <authorList>
            <person name="Isaki S."/>
            <person name="Kimura A."/>
            <person name="Ohji S."/>
            <person name="Hosoyama A."/>
            <person name="Fujita N."/>
            <person name="Hashimoto M."/>
            <person name="Hosoyama Y."/>
            <person name="Yamazoe A."/>
        </authorList>
    </citation>
    <scope>NUCLEOTIDE SEQUENCE [LARGE SCALE GENOMIC DNA]</scope>
    <source>
        <strain evidence="1 2">NBRC 102217</strain>
    </source>
</reference>
<dbReference type="Pfam" id="PF14056">
    <property type="entry name" value="DUF4250"/>
    <property type="match status" value="1"/>
</dbReference>
<accession>V5HQ67</accession>
<proteinExistence type="predicted"/>
<reference evidence="1 2" key="1">
    <citation type="submission" date="2013-10" db="EMBL/GenBank/DDBJ databases">
        <authorList>
            <person name="Ichikawa N."/>
            <person name="Kimura A."/>
            <person name="Ohji S."/>
            <person name="Hosoyama A."/>
            <person name="Fujita N."/>
        </authorList>
    </citation>
    <scope>NUCLEOTIDE SEQUENCE [LARGE SCALE GENOMIC DNA]</scope>
    <source>
        <strain evidence="1 2">NBRC 102217</strain>
    </source>
</reference>
<evidence type="ECO:0008006" key="3">
    <source>
        <dbReference type="Google" id="ProtNLM"/>
    </source>
</evidence>
<gene>
    <name evidence="1" type="ORF">VHA01S_090_00050</name>
</gene>
<protein>
    <recommendedName>
        <fullName evidence="3">DUF4250 domain-containing protein</fullName>
    </recommendedName>
</protein>
<organism evidence="1 2">
    <name type="scientific">Vibrio halioticoli NBRC 102217</name>
    <dbReference type="NCBI Taxonomy" id="1219072"/>
    <lineage>
        <taxon>Bacteria</taxon>
        <taxon>Pseudomonadati</taxon>
        <taxon>Pseudomonadota</taxon>
        <taxon>Gammaproteobacteria</taxon>
        <taxon>Vibrionales</taxon>
        <taxon>Vibrionaceae</taxon>
        <taxon>Vibrio</taxon>
    </lineage>
</organism>
<sequence length="62" mass="7485">MGIERFESMDVNILLSIVNMKLRDDFSDLDSLVRFYDINKEQLIKRLFDAGFEYMDDLNQFR</sequence>
<dbReference type="Proteomes" id="UP000017800">
    <property type="component" value="Unassembled WGS sequence"/>
</dbReference>
<dbReference type="OrthoDB" id="6636823at2"/>
<evidence type="ECO:0000313" key="1">
    <source>
        <dbReference type="EMBL" id="GAD91390.1"/>
    </source>
</evidence>
<dbReference type="EMBL" id="BAUJ01000090">
    <property type="protein sequence ID" value="GAD91390.1"/>
    <property type="molecule type" value="Genomic_DNA"/>
</dbReference>
<dbReference type="InterPro" id="IPR025346">
    <property type="entry name" value="DUF4250"/>
</dbReference>